<reference evidence="1 2" key="1">
    <citation type="submission" date="2018-10" db="EMBL/GenBank/DDBJ databases">
        <title>Notoacmeibacter sp. M2BS9Y-3-1, whole genome shotgun sequence.</title>
        <authorList>
            <person name="Tuo L."/>
        </authorList>
    </citation>
    <scope>NUCLEOTIDE SEQUENCE [LARGE SCALE GENOMIC DNA]</scope>
    <source>
        <strain evidence="1 2">M2BS9Y-3-1</strain>
    </source>
</reference>
<dbReference type="Proteomes" id="UP000281094">
    <property type="component" value="Unassembled WGS sequence"/>
</dbReference>
<evidence type="ECO:0000313" key="2">
    <source>
        <dbReference type="Proteomes" id="UP000281094"/>
    </source>
</evidence>
<name>A0A3L7JE59_9HYPH</name>
<evidence type="ECO:0000313" key="1">
    <source>
        <dbReference type="EMBL" id="RLQ89057.1"/>
    </source>
</evidence>
<keyword evidence="2" id="KW-1185">Reference proteome</keyword>
<dbReference type="EMBL" id="RCWN01000001">
    <property type="protein sequence ID" value="RLQ89057.1"/>
    <property type="molecule type" value="Genomic_DNA"/>
</dbReference>
<gene>
    <name evidence="1" type="ORF">D8780_13245</name>
</gene>
<dbReference type="AlphaFoldDB" id="A0A3L7JE59"/>
<organism evidence="1 2">
    <name type="scientific">Notoacmeibacter ruber</name>
    <dbReference type="NCBI Taxonomy" id="2670375"/>
    <lineage>
        <taxon>Bacteria</taxon>
        <taxon>Pseudomonadati</taxon>
        <taxon>Pseudomonadota</taxon>
        <taxon>Alphaproteobacteria</taxon>
        <taxon>Hyphomicrobiales</taxon>
        <taxon>Notoacmeibacteraceae</taxon>
        <taxon>Notoacmeibacter</taxon>
    </lineage>
</organism>
<dbReference type="Pfam" id="PF12525">
    <property type="entry name" value="DUF3726"/>
    <property type="match status" value="1"/>
</dbReference>
<protein>
    <submittedName>
        <fullName evidence="1">DUF3726 domain-containing protein</fullName>
    </submittedName>
</protein>
<dbReference type="RefSeq" id="WP_121646024.1">
    <property type="nucleotide sequence ID" value="NZ_RCWN01000001.1"/>
</dbReference>
<dbReference type="InterPro" id="IPR022201">
    <property type="entry name" value="DUF3726"/>
</dbReference>
<accession>A0A3L7JE59</accession>
<proteinExistence type="predicted"/>
<comment type="caution">
    <text evidence="1">The sequence shown here is derived from an EMBL/GenBank/DDBJ whole genome shotgun (WGS) entry which is preliminary data.</text>
</comment>
<sequence>MTAGAANGTGGHSPHSPLRRVGFDELTATVRQAALARGYPKEIASIAAEMTLWCERHRLPALAAMADHFERIGRFEASTAEPKPQKDGSIQFNDPLLGGMFIHHHYDDFQWPALIDGPKTGTVLFAAFLALGAHQRGDHLSIAFLGAEDRPAEAARLLYGEGRSLVEGDASVIRFSRRIAIEKVEPSNSLLLEEALSESIPCDPAVMERLSTDVSKD</sequence>